<protein>
    <submittedName>
        <fullName evidence="1">Uncharacterized protein</fullName>
    </submittedName>
</protein>
<dbReference type="AlphaFoldDB" id="A0A5J4PW31"/>
<name>A0A5J4PW31_9ZZZZ</name>
<organism evidence="1">
    <name type="scientific">termite gut metagenome</name>
    <dbReference type="NCBI Taxonomy" id="433724"/>
    <lineage>
        <taxon>unclassified sequences</taxon>
        <taxon>metagenomes</taxon>
        <taxon>organismal metagenomes</taxon>
    </lineage>
</organism>
<dbReference type="EMBL" id="SNRY01005962">
    <property type="protein sequence ID" value="KAA6313675.1"/>
    <property type="molecule type" value="Genomic_DNA"/>
</dbReference>
<accession>A0A5J4PW31</accession>
<evidence type="ECO:0000313" key="1">
    <source>
        <dbReference type="EMBL" id="KAA6313675.1"/>
    </source>
</evidence>
<reference evidence="1" key="1">
    <citation type="submission" date="2019-03" db="EMBL/GenBank/DDBJ databases">
        <title>Single cell metagenomics reveals metabolic interactions within the superorganism composed of flagellate Streblomastix strix and complex community of Bacteroidetes bacteria on its surface.</title>
        <authorList>
            <person name="Treitli S.C."/>
            <person name="Kolisko M."/>
            <person name="Husnik F."/>
            <person name="Keeling P."/>
            <person name="Hampl V."/>
        </authorList>
    </citation>
    <scope>NUCLEOTIDE SEQUENCE</scope>
    <source>
        <strain evidence="1">STM</strain>
    </source>
</reference>
<proteinExistence type="predicted"/>
<sequence>MYKKIDIFILTIFGLNYTISIDIKLNNYDLWLYQSKHRQTNGRKSAL</sequence>
<gene>
    <name evidence="1" type="ORF">EZS27_035588</name>
</gene>
<comment type="caution">
    <text evidence="1">The sequence shown here is derived from an EMBL/GenBank/DDBJ whole genome shotgun (WGS) entry which is preliminary data.</text>
</comment>